<keyword evidence="8" id="KW-1185">Reference proteome</keyword>
<feature type="transmembrane region" description="Helical" evidence="5">
    <location>
        <begin position="21"/>
        <end position="40"/>
    </location>
</feature>
<dbReference type="Proteomes" id="UP000268033">
    <property type="component" value="Unassembled WGS sequence"/>
</dbReference>
<comment type="pathway">
    <text evidence="2">Purine metabolism; 3',5'-cyclic di-GMP biosynthesis.</text>
</comment>
<name>A0A3N1PTC4_9GAMM</name>
<dbReference type="InterPro" id="IPR029787">
    <property type="entry name" value="Nucleotide_cyclase"/>
</dbReference>
<feature type="domain" description="GGDEF" evidence="6">
    <location>
        <begin position="213"/>
        <end position="346"/>
    </location>
</feature>
<dbReference type="GO" id="GO:0005886">
    <property type="term" value="C:plasma membrane"/>
    <property type="evidence" value="ECO:0007669"/>
    <property type="project" value="TreeGrafter"/>
</dbReference>
<evidence type="ECO:0000256" key="3">
    <source>
        <dbReference type="ARBA" id="ARBA00012528"/>
    </source>
</evidence>
<feature type="transmembrane region" description="Helical" evidence="5">
    <location>
        <begin position="46"/>
        <end position="66"/>
    </location>
</feature>
<sequence length="346" mass="38501">MTKRLATLPTLWDEKSRFRRALLRVLLWVVMVVSLALGLLNLRAHGLDSIVVIEAIIVAYSGLFLWRLPKTPYLHWWSTSLVIFISVTVLHSLVTKAMLNDGFYWLLLVPTTSLLLLGLLWGGVITGVVGVAGVAVLVWAQPPGGGNATVAVGINAGLTYVFIWALSHAYEARRHQMVARLQTVAAQDPLTGLYNRLYLEDVFAQLCQSQPQHAFTLVLLDIDHFKQINDNHGHEVGDQVLRLLSQMLRSATREQDWVFRVGGEEFCLLLPGCNTQSAMDVAQKLRRAAADLTLMAEGQPVSFTVSIGLAQWLKDGEDFDSLYRQADLRLYQAKEQGRNTVVADQA</sequence>
<comment type="catalytic activity">
    <reaction evidence="4">
        <text>2 GTP = 3',3'-c-di-GMP + 2 diphosphate</text>
        <dbReference type="Rhea" id="RHEA:24898"/>
        <dbReference type="ChEBI" id="CHEBI:33019"/>
        <dbReference type="ChEBI" id="CHEBI:37565"/>
        <dbReference type="ChEBI" id="CHEBI:58805"/>
        <dbReference type="EC" id="2.7.7.65"/>
    </reaction>
</comment>
<dbReference type="RefSeq" id="WP_123420276.1">
    <property type="nucleotide sequence ID" value="NZ_JBLXEP010000009.1"/>
</dbReference>
<dbReference type="GO" id="GO:0052621">
    <property type="term" value="F:diguanylate cyclase activity"/>
    <property type="evidence" value="ECO:0007669"/>
    <property type="project" value="UniProtKB-EC"/>
</dbReference>
<evidence type="ECO:0000256" key="1">
    <source>
        <dbReference type="ARBA" id="ARBA00001946"/>
    </source>
</evidence>
<dbReference type="SUPFAM" id="SSF55073">
    <property type="entry name" value="Nucleotide cyclase"/>
    <property type="match status" value="1"/>
</dbReference>
<dbReference type="NCBIfam" id="TIGR00254">
    <property type="entry name" value="GGDEF"/>
    <property type="match status" value="1"/>
</dbReference>
<gene>
    <name evidence="7" type="ORF">EDC28_10147</name>
</gene>
<dbReference type="InterPro" id="IPR000160">
    <property type="entry name" value="GGDEF_dom"/>
</dbReference>
<dbReference type="GO" id="GO:1902201">
    <property type="term" value="P:negative regulation of bacterial-type flagellum-dependent cell motility"/>
    <property type="evidence" value="ECO:0007669"/>
    <property type="project" value="TreeGrafter"/>
</dbReference>
<evidence type="ECO:0000256" key="5">
    <source>
        <dbReference type="SAM" id="Phobius"/>
    </source>
</evidence>
<dbReference type="PANTHER" id="PTHR45138:SF9">
    <property type="entry name" value="DIGUANYLATE CYCLASE DGCM-RELATED"/>
    <property type="match status" value="1"/>
</dbReference>
<feature type="transmembrane region" description="Helical" evidence="5">
    <location>
        <begin position="114"/>
        <end position="138"/>
    </location>
</feature>
<dbReference type="InterPro" id="IPR043128">
    <property type="entry name" value="Rev_trsase/Diguanyl_cyclase"/>
</dbReference>
<accession>A0A3N1PTC4</accession>
<dbReference type="PANTHER" id="PTHR45138">
    <property type="entry name" value="REGULATORY COMPONENTS OF SENSORY TRANSDUCTION SYSTEM"/>
    <property type="match status" value="1"/>
</dbReference>
<dbReference type="AlphaFoldDB" id="A0A3N1PTC4"/>
<dbReference type="Pfam" id="PF00990">
    <property type="entry name" value="GGDEF"/>
    <property type="match status" value="1"/>
</dbReference>
<dbReference type="Gene3D" id="3.30.70.270">
    <property type="match status" value="1"/>
</dbReference>
<evidence type="ECO:0000259" key="6">
    <source>
        <dbReference type="PROSITE" id="PS50887"/>
    </source>
</evidence>
<comment type="caution">
    <text evidence="7">The sequence shown here is derived from an EMBL/GenBank/DDBJ whole genome shotgun (WGS) entry which is preliminary data.</text>
</comment>
<dbReference type="SMART" id="SM00267">
    <property type="entry name" value="GGDEF"/>
    <property type="match status" value="1"/>
</dbReference>
<protein>
    <recommendedName>
        <fullName evidence="3">diguanylate cyclase</fullName>
        <ecNumber evidence="3">2.7.7.65</ecNumber>
    </recommendedName>
</protein>
<comment type="cofactor">
    <cofactor evidence="1">
        <name>Mg(2+)</name>
        <dbReference type="ChEBI" id="CHEBI:18420"/>
    </cofactor>
</comment>
<keyword evidence="5" id="KW-1133">Transmembrane helix</keyword>
<feature type="transmembrane region" description="Helical" evidence="5">
    <location>
        <begin position="150"/>
        <end position="170"/>
    </location>
</feature>
<dbReference type="Pfam" id="PF20966">
    <property type="entry name" value="MASE6"/>
    <property type="match status" value="1"/>
</dbReference>
<dbReference type="EC" id="2.7.7.65" evidence="3"/>
<dbReference type="STRING" id="584787.GCA_001247655_02191"/>
<dbReference type="InterPro" id="IPR050469">
    <property type="entry name" value="Diguanylate_Cyclase"/>
</dbReference>
<proteinExistence type="predicted"/>
<dbReference type="EMBL" id="RJUL01000001">
    <property type="protein sequence ID" value="ROQ30361.1"/>
    <property type="molecule type" value="Genomic_DNA"/>
</dbReference>
<evidence type="ECO:0000256" key="4">
    <source>
        <dbReference type="ARBA" id="ARBA00034247"/>
    </source>
</evidence>
<evidence type="ECO:0000313" key="8">
    <source>
        <dbReference type="Proteomes" id="UP000268033"/>
    </source>
</evidence>
<keyword evidence="5" id="KW-0812">Transmembrane</keyword>
<keyword evidence="5" id="KW-0472">Membrane</keyword>
<feature type="transmembrane region" description="Helical" evidence="5">
    <location>
        <begin position="73"/>
        <end position="94"/>
    </location>
</feature>
<dbReference type="InterPro" id="IPR048435">
    <property type="entry name" value="MASE6"/>
</dbReference>
<dbReference type="GO" id="GO:0043709">
    <property type="term" value="P:cell adhesion involved in single-species biofilm formation"/>
    <property type="evidence" value="ECO:0007669"/>
    <property type="project" value="TreeGrafter"/>
</dbReference>
<dbReference type="CDD" id="cd01949">
    <property type="entry name" value="GGDEF"/>
    <property type="match status" value="1"/>
</dbReference>
<organism evidence="7 8">
    <name type="scientific">Gallaecimonas pentaromativorans</name>
    <dbReference type="NCBI Taxonomy" id="584787"/>
    <lineage>
        <taxon>Bacteria</taxon>
        <taxon>Pseudomonadati</taxon>
        <taxon>Pseudomonadota</taxon>
        <taxon>Gammaproteobacteria</taxon>
        <taxon>Enterobacterales</taxon>
        <taxon>Gallaecimonadaceae</taxon>
        <taxon>Gallaecimonas</taxon>
    </lineage>
</organism>
<evidence type="ECO:0000256" key="2">
    <source>
        <dbReference type="ARBA" id="ARBA00004665"/>
    </source>
</evidence>
<dbReference type="FunFam" id="3.30.70.270:FF:000001">
    <property type="entry name" value="Diguanylate cyclase domain protein"/>
    <property type="match status" value="1"/>
</dbReference>
<reference evidence="7 8" key="1">
    <citation type="submission" date="2018-11" db="EMBL/GenBank/DDBJ databases">
        <title>Genomic Encyclopedia of Type Strains, Phase IV (KMG-IV): sequencing the most valuable type-strain genomes for metagenomic binning, comparative biology and taxonomic classification.</title>
        <authorList>
            <person name="Goeker M."/>
        </authorList>
    </citation>
    <scope>NUCLEOTIDE SEQUENCE [LARGE SCALE GENOMIC DNA]</scope>
    <source>
        <strain evidence="7 8">DSM 21945</strain>
    </source>
</reference>
<dbReference type="PROSITE" id="PS50887">
    <property type="entry name" value="GGDEF"/>
    <property type="match status" value="1"/>
</dbReference>
<evidence type="ECO:0000313" key="7">
    <source>
        <dbReference type="EMBL" id="ROQ30361.1"/>
    </source>
</evidence>